<organism evidence="3 4">
    <name type="scientific">Duganella dendranthematis</name>
    <dbReference type="NCBI Taxonomy" id="2728021"/>
    <lineage>
        <taxon>Bacteria</taxon>
        <taxon>Pseudomonadati</taxon>
        <taxon>Pseudomonadota</taxon>
        <taxon>Betaproteobacteria</taxon>
        <taxon>Burkholderiales</taxon>
        <taxon>Oxalobacteraceae</taxon>
        <taxon>Telluria group</taxon>
        <taxon>Duganella</taxon>
    </lineage>
</organism>
<dbReference type="Proteomes" id="UP000503117">
    <property type="component" value="Chromosome"/>
</dbReference>
<sequence length="446" mass="49605">MKKSDFVLDSFAVEGYKGFRARSEVKLASLTLIFGENSAGKSSIMRLLVSIAHSINFKSRYPIAPIDVDGEEHSFSGLFTNGSGSPLMVELTFSDSERKNYFTVKYSIIYVRDLNSAVITDITFSDNEKQMWRCELDIDFAIAPHANQFNYRVYFNKEKKTFEKIILSFEGLTPHPMTALQSKLSILEEDVLSLQAALEAFAKSVIWIGPLRRVPPRNIPLTCYPSKFSPDGRQVTQLLHNSNPQGNSISSKVSTWYEKATGRILFTESSVSNDKEVFSISLAPVERPTSAIPIADHGAGMAQVLPVIVLCAAAQVSLTDIKNPLLIFENPELHLHDAVHEHLAEIFFTTVTAPSGARIIAETHSENVLLATQLSVISSDDILKASNVRVNWIRKSEDGYAQIEGFEFDQNGSLGGLWSKSIFNYTPDLAKRIISIKMKNKKGTEN</sequence>
<evidence type="ECO:0000313" key="3">
    <source>
        <dbReference type="EMBL" id="QJD92219.1"/>
    </source>
</evidence>
<proteinExistence type="predicted"/>
<gene>
    <name evidence="3" type="ORF">HH213_20245</name>
</gene>
<dbReference type="InterPro" id="IPR041685">
    <property type="entry name" value="AAA_GajA/Old/RecF-like"/>
</dbReference>
<dbReference type="SUPFAM" id="SSF52540">
    <property type="entry name" value="P-loop containing nucleoside triphosphate hydrolases"/>
    <property type="match status" value="1"/>
</dbReference>
<dbReference type="PANTHER" id="PTHR43581:SF2">
    <property type="entry name" value="EXCINUCLEASE ATPASE SUBUNIT"/>
    <property type="match status" value="1"/>
</dbReference>
<dbReference type="InterPro" id="IPR038729">
    <property type="entry name" value="Rad50/SbcC_AAA"/>
</dbReference>
<dbReference type="EMBL" id="CP051684">
    <property type="protein sequence ID" value="QJD92219.1"/>
    <property type="molecule type" value="Genomic_DNA"/>
</dbReference>
<evidence type="ECO:0000259" key="1">
    <source>
        <dbReference type="Pfam" id="PF13175"/>
    </source>
</evidence>
<reference evidence="3 4" key="1">
    <citation type="submission" date="2020-04" db="EMBL/GenBank/DDBJ databases">
        <title>Genome sequencing of novel species.</title>
        <authorList>
            <person name="Heo J."/>
            <person name="Kim S.-J."/>
            <person name="Kim J.-S."/>
            <person name="Hong S.-B."/>
            <person name="Kwon S.-W."/>
        </authorList>
    </citation>
    <scope>NUCLEOTIDE SEQUENCE [LARGE SCALE GENOMIC DNA]</scope>
    <source>
        <strain evidence="3 4">AF9R3</strain>
    </source>
</reference>
<accession>A0ABX6MD17</accession>
<feature type="domain" description="Endonuclease GajA/Old nuclease/RecF-like AAA" evidence="1">
    <location>
        <begin position="281"/>
        <end position="368"/>
    </location>
</feature>
<dbReference type="InterPro" id="IPR051396">
    <property type="entry name" value="Bact_Antivir_Def_Nuclease"/>
</dbReference>
<dbReference type="GO" id="GO:0005524">
    <property type="term" value="F:ATP binding"/>
    <property type="evidence" value="ECO:0007669"/>
    <property type="project" value="UniProtKB-KW"/>
</dbReference>
<dbReference type="RefSeq" id="WP_169113432.1">
    <property type="nucleotide sequence ID" value="NZ_CP051684.1"/>
</dbReference>
<dbReference type="Pfam" id="PF13476">
    <property type="entry name" value="AAA_23"/>
    <property type="match status" value="1"/>
</dbReference>
<dbReference type="Gene3D" id="3.40.50.300">
    <property type="entry name" value="P-loop containing nucleotide triphosphate hydrolases"/>
    <property type="match status" value="1"/>
</dbReference>
<keyword evidence="4" id="KW-1185">Reference proteome</keyword>
<feature type="domain" description="Rad50/SbcC-type AAA" evidence="2">
    <location>
        <begin position="14"/>
        <end position="164"/>
    </location>
</feature>
<evidence type="ECO:0000259" key="2">
    <source>
        <dbReference type="Pfam" id="PF13476"/>
    </source>
</evidence>
<protein>
    <submittedName>
        <fullName evidence="3">ATP-binding protein</fullName>
    </submittedName>
</protein>
<keyword evidence="3" id="KW-0547">Nucleotide-binding</keyword>
<dbReference type="Pfam" id="PF13175">
    <property type="entry name" value="AAA_15"/>
    <property type="match status" value="1"/>
</dbReference>
<name>A0ABX6MD17_9BURK</name>
<keyword evidence="3" id="KW-0067">ATP-binding</keyword>
<evidence type="ECO:0000313" key="4">
    <source>
        <dbReference type="Proteomes" id="UP000503117"/>
    </source>
</evidence>
<dbReference type="PANTHER" id="PTHR43581">
    <property type="entry name" value="ATP/GTP PHOSPHATASE"/>
    <property type="match status" value="1"/>
</dbReference>
<dbReference type="InterPro" id="IPR027417">
    <property type="entry name" value="P-loop_NTPase"/>
</dbReference>